<accession>A0A737CBP1</accession>
<dbReference type="EMBL" id="DAATDE010000003">
    <property type="protein sequence ID" value="HAE8118777.1"/>
    <property type="molecule type" value="Genomic_DNA"/>
</dbReference>
<comment type="caution">
    <text evidence="1">The sequence shown here is derived from an EMBL/GenBank/DDBJ whole genome shotgun (WGS) entry which is preliminary data.</text>
</comment>
<dbReference type="AlphaFoldDB" id="A0A737CBP1"/>
<reference evidence="1" key="2">
    <citation type="submission" date="2018-07" db="EMBL/GenBank/DDBJ databases">
        <authorList>
            <consortium name="NCBI Pathogen Detection Project"/>
        </authorList>
    </citation>
    <scope>NUCLEOTIDE SEQUENCE</scope>
    <source>
        <strain evidence="1">98-84</strain>
    </source>
</reference>
<organism evidence="1">
    <name type="scientific">Salmonella enterica subsp. arizonae serovar 18:z4,z32:-</name>
    <dbReference type="NCBI Taxonomy" id="1967581"/>
    <lineage>
        <taxon>Bacteria</taxon>
        <taxon>Pseudomonadati</taxon>
        <taxon>Pseudomonadota</taxon>
        <taxon>Gammaproteobacteria</taxon>
        <taxon>Enterobacterales</taxon>
        <taxon>Enterobacteriaceae</taxon>
        <taxon>Salmonella</taxon>
    </lineage>
</organism>
<name>A0A737CBP1_SALER</name>
<proteinExistence type="predicted"/>
<reference evidence="1" key="1">
    <citation type="journal article" date="2018" name="Genome Biol.">
        <title>SKESA: strategic k-mer extension for scrupulous assemblies.</title>
        <authorList>
            <person name="Souvorov A."/>
            <person name="Agarwala R."/>
            <person name="Lipman D.J."/>
        </authorList>
    </citation>
    <scope>NUCLEOTIDE SEQUENCE</scope>
    <source>
        <strain evidence="1">98-84</strain>
    </source>
</reference>
<sequence length="58" mass="6017">MGRISLGNSDVSLRLASNGESQPIGGFGLNGKVLRNGIGGFDSTKVVVSCRAIFDKYG</sequence>
<evidence type="ECO:0000313" key="1">
    <source>
        <dbReference type="EMBL" id="HAE8118777.1"/>
    </source>
</evidence>
<gene>
    <name evidence="1" type="ORF">G4Q37_000601</name>
</gene>
<protein>
    <submittedName>
        <fullName evidence="1">Uncharacterized protein</fullName>
    </submittedName>
</protein>